<name>A0A225WQU3_9STRA</name>
<keyword evidence="2" id="KW-0547">Nucleotide-binding</keyword>
<dbReference type="AlphaFoldDB" id="A0A225WQU3"/>
<dbReference type="GO" id="GO:0004386">
    <property type="term" value="F:helicase activity"/>
    <property type="evidence" value="ECO:0007669"/>
    <property type="project" value="UniProtKB-KW"/>
</dbReference>
<comment type="caution">
    <text evidence="2">The sequence shown here is derived from an EMBL/GenBank/DDBJ whole genome shotgun (WGS) entry which is preliminary data.</text>
</comment>
<evidence type="ECO:0000313" key="3">
    <source>
        <dbReference type="Proteomes" id="UP000198211"/>
    </source>
</evidence>
<reference evidence="3" key="1">
    <citation type="submission" date="2017-03" db="EMBL/GenBank/DDBJ databases">
        <title>Phytopthora megakarya and P. palmivora, two closely related causual agents of cacao black pod achieved similar genome size and gene model numbers by different mechanisms.</title>
        <authorList>
            <person name="Ali S."/>
            <person name="Shao J."/>
            <person name="Larry D.J."/>
            <person name="Kronmiller B."/>
            <person name="Shen D."/>
            <person name="Strem M.D."/>
            <person name="Melnick R.L."/>
            <person name="Guiltinan M.J."/>
            <person name="Tyler B.M."/>
            <person name="Meinhardt L.W."/>
            <person name="Bailey B.A."/>
        </authorList>
    </citation>
    <scope>NUCLEOTIDE SEQUENCE [LARGE SCALE GENOMIC DNA]</scope>
    <source>
        <strain evidence="3">zdho120</strain>
    </source>
</reference>
<protein>
    <submittedName>
        <fullName evidence="2">Helitron helicase</fullName>
    </submittedName>
</protein>
<feature type="domain" description="Helitron helicase-like" evidence="1">
    <location>
        <begin position="6"/>
        <end position="57"/>
    </location>
</feature>
<sequence length="206" mass="23304">MLQGQRRPDRLDLVTRALKLKLDAVKDDIVKNEILGKVRALTYVIEYQKQGLPHAHMTAKITEESIPKRLEPYDKFVSAKLPDLTSYPQLYETIPKNMIHGPCGGTHPESSVAFVRKGTIMISEHAQRVWIAAMLAAQSRDNNATKEGEAGQSMRPDRATISVETPVTDVSDSAARRVDINEVKDYLTVRYICPPEECWRLLKYPM</sequence>
<keyword evidence="2" id="KW-0067">ATP-binding</keyword>
<keyword evidence="3" id="KW-1185">Reference proteome</keyword>
<accession>A0A225WQU3</accession>
<dbReference type="STRING" id="4795.A0A225WQU3"/>
<dbReference type="InterPro" id="IPR025476">
    <property type="entry name" value="Helitron_helicase-like"/>
</dbReference>
<keyword evidence="2" id="KW-0347">Helicase</keyword>
<organism evidence="2 3">
    <name type="scientific">Phytophthora megakarya</name>
    <dbReference type="NCBI Taxonomy" id="4795"/>
    <lineage>
        <taxon>Eukaryota</taxon>
        <taxon>Sar</taxon>
        <taxon>Stramenopiles</taxon>
        <taxon>Oomycota</taxon>
        <taxon>Peronosporomycetes</taxon>
        <taxon>Peronosporales</taxon>
        <taxon>Peronosporaceae</taxon>
        <taxon>Phytophthora</taxon>
    </lineage>
</organism>
<dbReference type="Pfam" id="PF14214">
    <property type="entry name" value="Helitron_like_N"/>
    <property type="match status" value="1"/>
</dbReference>
<proteinExistence type="predicted"/>
<keyword evidence="2" id="KW-0378">Hydrolase</keyword>
<evidence type="ECO:0000313" key="2">
    <source>
        <dbReference type="EMBL" id="OWZ19608.1"/>
    </source>
</evidence>
<dbReference type="Proteomes" id="UP000198211">
    <property type="component" value="Unassembled WGS sequence"/>
</dbReference>
<evidence type="ECO:0000259" key="1">
    <source>
        <dbReference type="Pfam" id="PF14214"/>
    </source>
</evidence>
<gene>
    <name evidence="2" type="ORF">PHMEG_0006103</name>
</gene>
<dbReference type="EMBL" id="NBNE01000421">
    <property type="protein sequence ID" value="OWZ19608.1"/>
    <property type="molecule type" value="Genomic_DNA"/>
</dbReference>